<dbReference type="PIRSF" id="PIRSF000137">
    <property type="entry name" value="Alcohol_oxidase"/>
    <property type="match status" value="1"/>
</dbReference>
<dbReference type="Gene3D" id="4.10.450.10">
    <property type="entry name" value="Glucose Oxidase, domain 2"/>
    <property type="match status" value="1"/>
</dbReference>
<protein>
    <submittedName>
        <fullName evidence="11">GMC oxidoreductase</fullName>
    </submittedName>
</protein>
<dbReference type="SUPFAM" id="SSF51905">
    <property type="entry name" value="FAD/NAD(P)-binding domain"/>
    <property type="match status" value="1"/>
</dbReference>
<dbReference type="GO" id="GO:0050660">
    <property type="term" value="F:flavin adenine dinucleotide binding"/>
    <property type="evidence" value="ECO:0007669"/>
    <property type="project" value="InterPro"/>
</dbReference>
<evidence type="ECO:0000313" key="11">
    <source>
        <dbReference type="EMBL" id="KIM90128.1"/>
    </source>
</evidence>
<feature type="binding site" evidence="7">
    <location>
        <position position="286"/>
    </location>
    <ligand>
        <name>FAD</name>
        <dbReference type="ChEBI" id="CHEBI:57692"/>
    </ligand>
</feature>
<dbReference type="EMBL" id="KN832973">
    <property type="protein sequence ID" value="KIM90128.1"/>
    <property type="molecule type" value="Genomic_DNA"/>
</dbReference>
<evidence type="ECO:0000256" key="6">
    <source>
        <dbReference type="PIRSR" id="PIRSR000137-1"/>
    </source>
</evidence>
<dbReference type="InParanoid" id="A0A0C3BUD9"/>
<dbReference type="GO" id="GO:0016614">
    <property type="term" value="F:oxidoreductase activity, acting on CH-OH group of donors"/>
    <property type="evidence" value="ECO:0007669"/>
    <property type="project" value="InterPro"/>
</dbReference>
<evidence type="ECO:0000256" key="7">
    <source>
        <dbReference type="PIRSR" id="PIRSR000137-2"/>
    </source>
</evidence>
<feature type="transmembrane region" description="Helical" evidence="8">
    <location>
        <begin position="682"/>
        <end position="701"/>
    </location>
</feature>
<feature type="signal peptide" evidence="9">
    <location>
        <begin position="1"/>
        <end position="25"/>
    </location>
</feature>
<dbReference type="Pfam" id="PF00732">
    <property type="entry name" value="GMC_oxred_N"/>
    <property type="match status" value="1"/>
</dbReference>
<dbReference type="STRING" id="765440.A0A0C3BUD9"/>
<comment type="similarity">
    <text evidence="2">Belongs to the GMC oxidoreductase family.</text>
</comment>
<feature type="active site" description="Proton acceptor" evidence="6">
    <location>
        <position position="624"/>
    </location>
</feature>
<keyword evidence="9" id="KW-0732">Signal</keyword>
<dbReference type="Gene3D" id="3.30.560.10">
    <property type="entry name" value="Glucose Oxidase, domain 3"/>
    <property type="match status" value="1"/>
</dbReference>
<name>A0A0C3BUD9_PILCF</name>
<keyword evidence="8" id="KW-0472">Membrane</keyword>
<keyword evidence="3" id="KW-0285">Flavoprotein</keyword>
<dbReference type="Gene3D" id="3.50.50.60">
    <property type="entry name" value="FAD/NAD(P)-binding domain"/>
    <property type="match status" value="1"/>
</dbReference>
<reference evidence="12" key="2">
    <citation type="submission" date="2015-01" db="EMBL/GenBank/DDBJ databases">
        <title>Evolutionary Origins and Diversification of the Mycorrhizal Mutualists.</title>
        <authorList>
            <consortium name="DOE Joint Genome Institute"/>
            <consortium name="Mycorrhizal Genomics Consortium"/>
            <person name="Kohler A."/>
            <person name="Kuo A."/>
            <person name="Nagy L.G."/>
            <person name="Floudas D."/>
            <person name="Copeland A."/>
            <person name="Barry K.W."/>
            <person name="Cichocki N."/>
            <person name="Veneault-Fourrey C."/>
            <person name="LaButti K."/>
            <person name="Lindquist E.A."/>
            <person name="Lipzen A."/>
            <person name="Lundell T."/>
            <person name="Morin E."/>
            <person name="Murat C."/>
            <person name="Riley R."/>
            <person name="Ohm R."/>
            <person name="Sun H."/>
            <person name="Tunlid A."/>
            <person name="Henrissat B."/>
            <person name="Grigoriev I.V."/>
            <person name="Hibbett D.S."/>
            <person name="Martin F."/>
        </authorList>
    </citation>
    <scope>NUCLEOTIDE SEQUENCE [LARGE SCALE GENOMIC DNA]</scope>
    <source>
        <strain evidence="12">F 1598</strain>
    </source>
</reference>
<feature type="active site" description="Proton donor" evidence="6">
    <location>
        <position position="581"/>
    </location>
</feature>
<reference evidence="11 12" key="1">
    <citation type="submission" date="2014-04" db="EMBL/GenBank/DDBJ databases">
        <authorList>
            <consortium name="DOE Joint Genome Institute"/>
            <person name="Kuo A."/>
            <person name="Tarkka M."/>
            <person name="Buscot F."/>
            <person name="Kohler A."/>
            <person name="Nagy L.G."/>
            <person name="Floudas D."/>
            <person name="Copeland A."/>
            <person name="Barry K.W."/>
            <person name="Cichocki N."/>
            <person name="Veneault-Fourrey C."/>
            <person name="LaButti K."/>
            <person name="Lindquist E.A."/>
            <person name="Lipzen A."/>
            <person name="Lundell T."/>
            <person name="Morin E."/>
            <person name="Murat C."/>
            <person name="Sun H."/>
            <person name="Tunlid A."/>
            <person name="Henrissat B."/>
            <person name="Grigoriev I.V."/>
            <person name="Hibbett D.S."/>
            <person name="Martin F."/>
            <person name="Nordberg H.P."/>
            <person name="Cantor M.N."/>
            <person name="Hua S.X."/>
        </authorList>
    </citation>
    <scope>NUCLEOTIDE SEQUENCE [LARGE SCALE GENOMIC DNA]</scope>
    <source>
        <strain evidence="11 12">F 1598</strain>
    </source>
</reference>
<dbReference type="AlphaFoldDB" id="A0A0C3BUD9"/>
<dbReference type="OrthoDB" id="269227at2759"/>
<gene>
    <name evidence="11" type="ORF">PILCRDRAFT_811857</name>
</gene>
<dbReference type="HOGENOM" id="CLU_002865_6_0_1"/>
<keyword evidence="12" id="KW-1185">Reference proteome</keyword>
<evidence type="ECO:0000256" key="4">
    <source>
        <dbReference type="ARBA" id="ARBA00022827"/>
    </source>
</evidence>
<evidence type="ECO:0000256" key="8">
    <source>
        <dbReference type="SAM" id="Phobius"/>
    </source>
</evidence>
<dbReference type="PANTHER" id="PTHR11552:SF218">
    <property type="entry name" value="GLUCOSE-METHANOL-CHOLINE OXIDOREDUCTASE N-TERMINAL DOMAIN-CONTAINING PROTEIN"/>
    <property type="match status" value="1"/>
</dbReference>
<evidence type="ECO:0000256" key="9">
    <source>
        <dbReference type="SAM" id="SignalP"/>
    </source>
</evidence>
<dbReference type="PROSITE" id="PS00624">
    <property type="entry name" value="GMC_OXRED_2"/>
    <property type="match status" value="1"/>
</dbReference>
<keyword evidence="8" id="KW-0812">Transmembrane</keyword>
<evidence type="ECO:0000256" key="1">
    <source>
        <dbReference type="ARBA" id="ARBA00001974"/>
    </source>
</evidence>
<dbReference type="InterPro" id="IPR036188">
    <property type="entry name" value="FAD/NAD-bd_sf"/>
</dbReference>
<accession>A0A0C3BUD9</accession>
<keyword evidence="5" id="KW-0560">Oxidoreductase</keyword>
<dbReference type="InterPro" id="IPR007867">
    <property type="entry name" value="GMC_OxRtase_C"/>
</dbReference>
<evidence type="ECO:0000313" key="12">
    <source>
        <dbReference type="Proteomes" id="UP000054166"/>
    </source>
</evidence>
<dbReference type="SUPFAM" id="SSF54373">
    <property type="entry name" value="FAD-linked reductases, C-terminal domain"/>
    <property type="match status" value="1"/>
</dbReference>
<feature type="domain" description="Glucose-methanol-choline oxidoreductase N-terminal" evidence="10">
    <location>
        <begin position="329"/>
        <end position="343"/>
    </location>
</feature>
<dbReference type="Pfam" id="PF05199">
    <property type="entry name" value="GMC_oxred_C"/>
    <property type="match status" value="1"/>
</dbReference>
<keyword evidence="4 7" id="KW-0274">FAD</keyword>
<feature type="chain" id="PRO_5002162056" evidence="9">
    <location>
        <begin position="26"/>
        <end position="702"/>
    </location>
</feature>
<dbReference type="InterPro" id="IPR000172">
    <property type="entry name" value="GMC_OxRdtase_N"/>
</dbReference>
<evidence type="ECO:0000256" key="3">
    <source>
        <dbReference type="ARBA" id="ARBA00022630"/>
    </source>
</evidence>
<evidence type="ECO:0000259" key="10">
    <source>
        <dbReference type="PROSITE" id="PS00624"/>
    </source>
</evidence>
<dbReference type="PANTHER" id="PTHR11552">
    <property type="entry name" value="GLUCOSE-METHANOL-CHOLINE GMC OXIDOREDUCTASE"/>
    <property type="match status" value="1"/>
</dbReference>
<keyword evidence="8" id="KW-1133">Transmembrane helix</keyword>
<organism evidence="11 12">
    <name type="scientific">Piloderma croceum (strain F 1598)</name>
    <dbReference type="NCBI Taxonomy" id="765440"/>
    <lineage>
        <taxon>Eukaryota</taxon>
        <taxon>Fungi</taxon>
        <taxon>Dikarya</taxon>
        <taxon>Basidiomycota</taxon>
        <taxon>Agaricomycotina</taxon>
        <taxon>Agaricomycetes</taxon>
        <taxon>Agaricomycetidae</taxon>
        <taxon>Atheliales</taxon>
        <taxon>Atheliaceae</taxon>
        <taxon>Piloderma</taxon>
    </lineage>
</organism>
<dbReference type="InterPro" id="IPR012132">
    <property type="entry name" value="GMC_OxRdtase"/>
</dbReference>
<sequence length="702" mass="74334">MASMWSLGLLFTTVFHSFCLTHAYAAHHDVRNLQARNIIEATSIASSYDFVICGGGVAGMVLANRLSEDANTTVLVLEAGGTGDDVSASIDIPAETYYATLLGSNYNWGYHTLPQPKAGNVPLSWPRGKGLGGSSAINGMYLVRPSQLEVDLWSSLIASQDNDSAAAWNWDNMFAAMKLSETFTPPSSQIQKTGDIQYNEDSHGTDGPLHYSYPGYLVPPVGDWSPTLEAVGVPTTSDASGGQTYGNFVATSAINPSNWTRSYARAAYLDPLPDRPNLAVLPLNTVTRIIFSGNSSDGSLIASQVEYASAAGAARKTVNVNKEVILTGGAIGSPQMLMLSGVGPPDVLQAAGVPVKLALPGVGQHLQDHLSSQVIWDATGDTYSSLYHDKYSTTPTTSNAFLSFVNSATAYVNITTLLGSEEEASAFQTQIIDALASSSSSLVPSNDSTVIEGYQAIYNATVNQILMSPVGQVELLLDLTGTQQSGSQSVAVQCALQHPYSQGQITITSNNPFQQPAINPQYLSHSADVTMLREGLKLARKIGQTPPLSNVMGNEILPGSQVNTDAEWDAYLQNNVGTEYHPSCTCAMLPLSQGGVVDANLSVYGLANVRVADSSVYPFEFAAHLQAPTYGLAEQAATIIRSNYNGVPLPWAPSPTSQPSSTTASSANNNAAASLFQINSGLVTAFGTLFAITTISVFWTMF</sequence>
<dbReference type="InterPro" id="IPR027424">
    <property type="entry name" value="Glucose_Oxidase_domain_2"/>
</dbReference>
<comment type="cofactor">
    <cofactor evidence="1 7">
        <name>FAD</name>
        <dbReference type="ChEBI" id="CHEBI:57692"/>
    </cofactor>
</comment>
<dbReference type="Proteomes" id="UP000054166">
    <property type="component" value="Unassembled WGS sequence"/>
</dbReference>
<evidence type="ECO:0000256" key="2">
    <source>
        <dbReference type="ARBA" id="ARBA00010790"/>
    </source>
</evidence>
<proteinExistence type="inferred from homology"/>
<evidence type="ECO:0000256" key="5">
    <source>
        <dbReference type="ARBA" id="ARBA00023002"/>
    </source>
</evidence>